<dbReference type="Pfam" id="PF00072">
    <property type="entry name" value="Response_reg"/>
    <property type="match status" value="1"/>
</dbReference>
<evidence type="ECO:0000256" key="4">
    <source>
        <dbReference type="ARBA" id="ARBA00048267"/>
    </source>
</evidence>
<keyword evidence="6" id="KW-0597">Phosphoprotein</keyword>
<dbReference type="InterPro" id="IPR035909">
    <property type="entry name" value="CheB_C"/>
</dbReference>
<name>A0A516IU61_9SPHN</name>
<evidence type="ECO:0000259" key="7">
    <source>
        <dbReference type="PROSITE" id="PS50110"/>
    </source>
</evidence>
<dbReference type="Gene3D" id="3.40.50.2300">
    <property type="match status" value="1"/>
</dbReference>
<keyword evidence="1 5" id="KW-0145">Chemotaxis</keyword>
<dbReference type="Proteomes" id="UP000321857">
    <property type="component" value="Chromosome"/>
</dbReference>
<dbReference type="InterPro" id="IPR001789">
    <property type="entry name" value="Sig_transdc_resp-reg_receiver"/>
</dbReference>
<accession>A0A516IU61</accession>
<dbReference type="PROSITE" id="PS50110">
    <property type="entry name" value="RESPONSE_REGULATORY"/>
    <property type="match status" value="1"/>
</dbReference>
<feature type="active site" evidence="5">
    <location>
        <position position="185"/>
    </location>
</feature>
<feature type="domain" description="CheB-type methylesterase" evidence="8">
    <location>
        <begin position="149"/>
        <end position="339"/>
    </location>
</feature>
<organism evidence="9 10">
    <name type="scientific">Sphingomonas xanthus</name>
    <dbReference type="NCBI Taxonomy" id="2594473"/>
    <lineage>
        <taxon>Bacteria</taxon>
        <taxon>Pseudomonadati</taxon>
        <taxon>Pseudomonadota</taxon>
        <taxon>Alphaproteobacteria</taxon>
        <taxon>Sphingomonadales</taxon>
        <taxon>Sphingomonadaceae</taxon>
        <taxon>Sphingomonas</taxon>
    </lineage>
</organism>
<feature type="active site" evidence="5">
    <location>
        <position position="281"/>
    </location>
</feature>
<dbReference type="InterPro" id="IPR008248">
    <property type="entry name" value="CheB-like"/>
</dbReference>
<feature type="active site" evidence="5">
    <location>
        <position position="158"/>
    </location>
</feature>
<dbReference type="GO" id="GO:0006935">
    <property type="term" value="P:chemotaxis"/>
    <property type="evidence" value="ECO:0007669"/>
    <property type="project" value="UniProtKB-UniRule"/>
</dbReference>
<evidence type="ECO:0000313" key="9">
    <source>
        <dbReference type="EMBL" id="QDP20476.1"/>
    </source>
</evidence>
<dbReference type="OrthoDB" id="9793421at2"/>
<dbReference type="PANTHER" id="PTHR42872:SF3">
    <property type="entry name" value="PROTEIN-GLUTAMATE METHYLESTERASE_PROTEIN-GLUTAMINE GLUTAMINASE 1"/>
    <property type="match status" value="1"/>
</dbReference>
<evidence type="ECO:0000256" key="1">
    <source>
        <dbReference type="ARBA" id="ARBA00022500"/>
    </source>
</evidence>
<dbReference type="InterPro" id="IPR011006">
    <property type="entry name" value="CheY-like_superfamily"/>
</dbReference>
<evidence type="ECO:0000256" key="3">
    <source>
        <dbReference type="ARBA" id="ARBA00039140"/>
    </source>
</evidence>
<dbReference type="SUPFAM" id="SSF52738">
    <property type="entry name" value="Methylesterase CheB, C-terminal domain"/>
    <property type="match status" value="1"/>
</dbReference>
<dbReference type="GO" id="GO:0008984">
    <property type="term" value="F:protein-glutamate methylesterase activity"/>
    <property type="evidence" value="ECO:0007669"/>
    <property type="project" value="UniProtKB-EC"/>
</dbReference>
<evidence type="ECO:0000313" key="10">
    <source>
        <dbReference type="Proteomes" id="UP000321857"/>
    </source>
</evidence>
<dbReference type="PIRSF" id="PIRSF000876">
    <property type="entry name" value="RR_chemtxs_CheB"/>
    <property type="match status" value="1"/>
</dbReference>
<evidence type="ECO:0000256" key="6">
    <source>
        <dbReference type="PROSITE-ProRule" id="PRU00169"/>
    </source>
</evidence>
<dbReference type="PANTHER" id="PTHR42872">
    <property type="entry name" value="PROTEIN-GLUTAMATE METHYLESTERASE/PROTEIN-GLUTAMINE GLUTAMINASE"/>
    <property type="match status" value="1"/>
</dbReference>
<reference evidence="9 10" key="1">
    <citation type="submission" date="2019-07" db="EMBL/GenBank/DDBJ databases">
        <title>Sphingomonas AE3 Genome sequencing and assembly.</title>
        <authorList>
            <person name="Kim H."/>
        </authorList>
    </citation>
    <scope>NUCLEOTIDE SEQUENCE [LARGE SCALE GENOMIC DNA]</scope>
    <source>
        <strain evidence="9 10">AE3</strain>
    </source>
</reference>
<dbReference type="CDD" id="cd16432">
    <property type="entry name" value="CheB_Rec"/>
    <property type="match status" value="1"/>
</dbReference>
<sequence length="347" mass="35235">MIVDDSMVARAVLTRMIDVDAGFEIVGVAGTAEDAILALGQIMVDIVLLDLEMPGVGGLKSIPRILEAAKGAKVLIVSSLAEEGAEQTVAALALGAADTLPKPGTGRFNGRFSEVLLGKLRELGYADRASAPVASPNKPAGLRPPTQAPLRLLAVGASTGGIHALGAFFAGLPPQIGVPILVTQHLPPAFMPVFARQLAAAAGREALVAEDGMKLLPDRIVIAPGEAHLVVDEMNGQLIARLLKSRASSGCMPSVDPMLASAGAVIGPGAVGIILTGMGRDGTSGSTRLVEAGGMVMAQDEASSAVWGMPRAVAEAGLASAILPPAKLARRVASLMTIDLSDGSTCK</sequence>
<dbReference type="GO" id="GO:0000156">
    <property type="term" value="F:phosphorelay response regulator activity"/>
    <property type="evidence" value="ECO:0007669"/>
    <property type="project" value="InterPro"/>
</dbReference>
<keyword evidence="10" id="KW-1185">Reference proteome</keyword>
<dbReference type="PROSITE" id="PS50122">
    <property type="entry name" value="CHEB"/>
    <property type="match status" value="1"/>
</dbReference>
<gene>
    <name evidence="9" type="ORF">FMM02_01665</name>
</gene>
<evidence type="ECO:0000259" key="8">
    <source>
        <dbReference type="PROSITE" id="PS50122"/>
    </source>
</evidence>
<dbReference type="EC" id="3.1.1.61" evidence="3"/>
<evidence type="ECO:0000256" key="5">
    <source>
        <dbReference type="PROSITE-ProRule" id="PRU00050"/>
    </source>
</evidence>
<dbReference type="Gene3D" id="3.40.50.180">
    <property type="entry name" value="Methylesterase CheB, C-terminal domain"/>
    <property type="match status" value="1"/>
</dbReference>
<dbReference type="Pfam" id="PF01339">
    <property type="entry name" value="CheB_methylest"/>
    <property type="match status" value="1"/>
</dbReference>
<dbReference type="InterPro" id="IPR000673">
    <property type="entry name" value="Sig_transdc_resp-reg_Me-estase"/>
</dbReference>
<dbReference type="EMBL" id="CP041659">
    <property type="protein sequence ID" value="QDP20476.1"/>
    <property type="molecule type" value="Genomic_DNA"/>
</dbReference>
<dbReference type="AlphaFoldDB" id="A0A516IU61"/>
<dbReference type="GO" id="GO:0005737">
    <property type="term" value="C:cytoplasm"/>
    <property type="evidence" value="ECO:0007669"/>
    <property type="project" value="InterPro"/>
</dbReference>
<protein>
    <recommendedName>
        <fullName evidence="3">protein-glutamate methylesterase</fullName>
        <ecNumber evidence="3">3.1.1.61</ecNumber>
    </recommendedName>
</protein>
<dbReference type="CDD" id="cd17541">
    <property type="entry name" value="REC_CheB-like"/>
    <property type="match status" value="1"/>
</dbReference>
<evidence type="ECO:0000256" key="2">
    <source>
        <dbReference type="ARBA" id="ARBA00022801"/>
    </source>
</evidence>
<proteinExistence type="predicted"/>
<comment type="catalytic activity">
    <reaction evidence="4">
        <text>[protein]-L-glutamate 5-O-methyl ester + H2O = L-glutamyl-[protein] + methanol + H(+)</text>
        <dbReference type="Rhea" id="RHEA:23236"/>
        <dbReference type="Rhea" id="RHEA-COMP:10208"/>
        <dbReference type="Rhea" id="RHEA-COMP:10311"/>
        <dbReference type="ChEBI" id="CHEBI:15377"/>
        <dbReference type="ChEBI" id="CHEBI:15378"/>
        <dbReference type="ChEBI" id="CHEBI:17790"/>
        <dbReference type="ChEBI" id="CHEBI:29973"/>
        <dbReference type="ChEBI" id="CHEBI:82795"/>
        <dbReference type="EC" id="3.1.1.61"/>
    </reaction>
</comment>
<feature type="modified residue" description="4-aspartylphosphate" evidence="6">
    <location>
        <position position="50"/>
    </location>
</feature>
<dbReference type="SUPFAM" id="SSF52172">
    <property type="entry name" value="CheY-like"/>
    <property type="match status" value="1"/>
</dbReference>
<keyword evidence="2 5" id="KW-0378">Hydrolase</keyword>
<dbReference type="KEGG" id="sxa:FMM02_01665"/>
<feature type="domain" description="Response regulatory" evidence="7">
    <location>
        <begin position="1"/>
        <end position="117"/>
    </location>
</feature>
<dbReference type="SMART" id="SM00448">
    <property type="entry name" value="REC"/>
    <property type="match status" value="1"/>
</dbReference>